<reference evidence="3" key="1">
    <citation type="journal article" date="2014" name="Genome Announc.">
        <title>Draft genome sequence of Colletotrichum sublineola, a destructive pathogen of cultivated sorghum.</title>
        <authorList>
            <person name="Baroncelli R."/>
            <person name="Sanz-Martin J.M."/>
            <person name="Rech G.E."/>
            <person name="Sukno S.A."/>
            <person name="Thon M.R."/>
        </authorList>
    </citation>
    <scope>NUCLEOTIDE SEQUENCE [LARGE SCALE GENOMIC DNA]</scope>
    <source>
        <strain evidence="3">TX430BB</strain>
    </source>
</reference>
<dbReference type="AlphaFoldDB" id="A0A066XLJ6"/>
<proteinExistence type="predicted"/>
<sequence>MDRVNEALASFIDSYNRHLETIHSCRKDLANRFFQLEQELSSLIDPVDLRARLPAAVIGSIVLGCGPQHVTPTRASTAACTARLNAACSIWGISATVCVFSLGAARHGRPFFEALLKLARAYPSWDIARDLIRQAASRRRSSNEHRPGLSRSPGTVTGDLTSVLSSCETPSTSSARQPTKGSHTRQPLRAASKPPMSRPDAPEMGHVASVVSIALKKPDAAVKESRMHDTSITHKPPSGIKQQHSPAPIGQQKKPSTGLLKRDRHDQTETRVEYRPAKKPRPFASLEKAAIANNPTQRLESLLPQTWVRGSVVSATLSALRDLRHDSVLILEDGGTGKANERQVGTLGALVESDPEGGVFIIMPECARSHWTVAVAHLEQGLGTFCIYDSKAAASDPSATDTLVNRLQDFLDANAALDPPHALLKALPAVRTWPRLRPRALQQEGDDDCGVAVLIHVFHVIAGVPVPRSTDWLLWRRLLAAFLDSPDQQQQHLGGDGGGGGSVEDPILAELRSTHDGILSGINRPAVHERPADLDRLLSQCTPVTDTSHGGEAITPSYSADVSTSKLLGSAIGQWQQNVRESVARLEQERESVSSETRNAVTRAYHLVFGLKAGAFRAGQALEAFISLNDKTRTMKSLQSALAEVKHQGNDDVTAQLLKRRIAAIQEDTQRQKDISSMKARRQATSLLMVGAMEAELKLVEGVLSRNYAK</sequence>
<dbReference type="InterPro" id="IPR038765">
    <property type="entry name" value="Papain-like_cys_pep_sf"/>
</dbReference>
<feature type="region of interest" description="Disordered" evidence="1">
    <location>
        <begin position="219"/>
        <end position="276"/>
    </location>
</feature>
<evidence type="ECO:0000256" key="1">
    <source>
        <dbReference type="SAM" id="MobiDB-lite"/>
    </source>
</evidence>
<keyword evidence="3" id="KW-1185">Reference proteome</keyword>
<organism evidence="2 3">
    <name type="scientific">Colletotrichum sublineola</name>
    <name type="common">Sorghum anthracnose fungus</name>
    <dbReference type="NCBI Taxonomy" id="1173701"/>
    <lineage>
        <taxon>Eukaryota</taxon>
        <taxon>Fungi</taxon>
        <taxon>Dikarya</taxon>
        <taxon>Ascomycota</taxon>
        <taxon>Pezizomycotina</taxon>
        <taxon>Sordariomycetes</taxon>
        <taxon>Hypocreomycetidae</taxon>
        <taxon>Glomerellales</taxon>
        <taxon>Glomerellaceae</taxon>
        <taxon>Colletotrichum</taxon>
        <taxon>Colletotrichum graminicola species complex</taxon>
    </lineage>
</organism>
<comment type="caution">
    <text evidence="2">The sequence shown here is derived from an EMBL/GenBank/DDBJ whole genome shotgun (WGS) entry which is preliminary data.</text>
</comment>
<gene>
    <name evidence="2" type="ORF">CSUB01_11397</name>
</gene>
<evidence type="ECO:0000313" key="3">
    <source>
        <dbReference type="Proteomes" id="UP000027238"/>
    </source>
</evidence>
<protein>
    <submittedName>
        <fullName evidence="2">Uncharacterized protein</fullName>
    </submittedName>
</protein>
<dbReference type="EMBL" id="JMSE01000461">
    <property type="protein sequence ID" value="KDN69772.1"/>
    <property type="molecule type" value="Genomic_DNA"/>
</dbReference>
<feature type="compositionally biased region" description="Basic and acidic residues" evidence="1">
    <location>
        <begin position="219"/>
        <end position="232"/>
    </location>
</feature>
<dbReference type="HOGENOM" id="CLU_388833_0_0_1"/>
<evidence type="ECO:0000313" key="2">
    <source>
        <dbReference type="EMBL" id="KDN69772.1"/>
    </source>
</evidence>
<feature type="region of interest" description="Disordered" evidence="1">
    <location>
        <begin position="137"/>
        <end position="203"/>
    </location>
</feature>
<accession>A0A066XLJ6</accession>
<feature type="compositionally biased region" description="Polar residues" evidence="1">
    <location>
        <begin position="152"/>
        <end position="185"/>
    </location>
</feature>
<dbReference type="STRING" id="1173701.A0A066XLJ6"/>
<dbReference type="SUPFAM" id="SSF54001">
    <property type="entry name" value="Cysteine proteinases"/>
    <property type="match status" value="1"/>
</dbReference>
<dbReference type="Proteomes" id="UP000027238">
    <property type="component" value="Unassembled WGS sequence"/>
</dbReference>
<feature type="compositionally biased region" description="Basic and acidic residues" evidence="1">
    <location>
        <begin position="260"/>
        <end position="276"/>
    </location>
</feature>
<name>A0A066XLJ6_COLSU</name>
<dbReference type="Gene3D" id="3.40.395.10">
    <property type="entry name" value="Adenoviral Proteinase, Chain A"/>
    <property type="match status" value="1"/>
</dbReference>